<name>A0A0G0UDA4_9BACT</name>
<protein>
    <recommendedName>
        <fullName evidence="3">Carbonic anhydrase</fullName>
    </recommendedName>
</protein>
<dbReference type="InterPro" id="IPR046871">
    <property type="entry name" value="Pro_CA_2"/>
</dbReference>
<reference evidence="1 2" key="1">
    <citation type="journal article" date="2015" name="Nature">
        <title>rRNA introns, odd ribosomes, and small enigmatic genomes across a large radiation of phyla.</title>
        <authorList>
            <person name="Brown C.T."/>
            <person name="Hug L.A."/>
            <person name="Thomas B.C."/>
            <person name="Sharon I."/>
            <person name="Castelle C.J."/>
            <person name="Singh A."/>
            <person name="Wilkins M.J."/>
            <person name="Williams K.H."/>
            <person name="Banfield J.F."/>
        </authorList>
    </citation>
    <scope>NUCLEOTIDE SEQUENCE [LARGE SCALE GENOMIC DNA]</scope>
</reference>
<gene>
    <name evidence="1" type="ORF">UT84_C0049G0005</name>
</gene>
<proteinExistence type="predicted"/>
<dbReference type="EMBL" id="LBYI01000049">
    <property type="protein sequence ID" value="KKR48112.1"/>
    <property type="molecule type" value="Genomic_DNA"/>
</dbReference>
<evidence type="ECO:0000313" key="1">
    <source>
        <dbReference type="EMBL" id="KKR48112.1"/>
    </source>
</evidence>
<dbReference type="Pfam" id="PF20393">
    <property type="entry name" value="Pro_CA_2"/>
    <property type="match status" value="1"/>
</dbReference>
<sequence length="118" mass="13396">MHKAKILAIHCIDLRFQEMIDRDLQQRAGYGKFDRISIRGASIDFEVAKKYALVSLQLHNPDEVLIYEHEECGAYGEENSNDIHKANAQKLADALIQEKPDLKVQTLIATFNGIRSLS</sequence>
<comment type="caution">
    <text evidence="1">The sequence shown here is derived from an EMBL/GenBank/DDBJ whole genome shotgun (WGS) entry which is preliminary data.</text>
</comment>
<accession>A0A0G0UDA4</accession>
<dbReference type="Proteomes" id="UP000034531">
    <property type="component" value="Unassembled WGS sequence"/>
</dbReference>
<organism evidence="1 2">
    <name type="scientific">Candidatus Curtissbacteria bacterium GW2011_GWA1_40_16</name>
    <dbReference type="NCBI Taxonomy" id="1618405"/>
    <lineage>
        <taxon>Bacteria</taxon>
        <taxon>Candidatus Curtissiibacteriota</taxon>
    </lineage>
</organism>
<evidence type="ECO:0008006" key="3">
    <source>
        <dbReference type="Google" id="ProtNLM"/>
    </source>
</evidence>
<evidence type="ECO:0000313" key="2">
    <source>
        <dbReference type="Proteomes" id="UP000034531"/>
    </source>
</evidence>
<dbReference type="AlphaFoldDB" id="A0A0G0UDA4"/>